<name>A0A1M5JJ02_9EURY</name>
<organism evidence="1 2">
    <name type="scientific">Halobaculum gomorrense</name>
    <dbReference type="NCBI Taxonomy" id="43928"/>
    <lineage>
        <taxon>Archaea</taxon>
        <taxon>Methanobacteriati</taxon>
        <taxon>Methanobacteriota</taxon>
        <taxon>Stenosarchaea group</taxon>
        <taxon>Halobacteria</taxon>
        <taxon>Halobacteriales</taxon>
        <taxon>Haloferacaceae</taxon>
        <taxon>Halobaculum</taxon>
    </lineage>
</organism>
<dbReference type="AlphaFoldDB" id="A0A1M5JJ02"/>
<sequence>MIEHPDLGDIPVIEHPLKFANGESGSDRAPPLLGEHNREVFAELGYSEAELDELAAAGVFGDADDAEE</sequence>
<evidence type="ECO:0000313" key="2">
    <source>
        <dbReference type="Proteomes" id="UP000184357"/>
    </source>
</evidence>
<dbReference type="EMBL" id="FQWV01000001">
    <property type="protein sequence ID" value="SHG40527.1"/>
    <property type="molecule type" value="Genomic_DNA"/>
</dbReference>
<proteinExistence type="predicted"/>
<evidence type="ECO:0008006" key="3">
    <source>
        <dbReference type="Google" id="ProtNLM"/>
    </source>
</evidence>
<dbReference type="SUPFAM" id="SSF89796">
    <property type="entry name" value="CoA-transferase family III (CaiB/BaiF)"/>
    <property type="match status" value="1"/>
</dbReference>
<protein>
    <recommendedName>
        <fullName evidence="3">CoA-transferase family III</fullName>
    </recommendedName>
</protein>
<dbReference type="STRING" id="43928.SAMN05443636_0130"/>
<dbReference type="Proteomes" id="UP000184357">
    <property type="component" value="Unassembled WGS sequence"/>
</dbReference>
<dbReference type="Gene3D" id="3.40.50.10540">
    <property type="entry name" value="Crotonobetainyl-coa:carnitine coa-transferase, domain 1"/>
    <property type="match status" value="1"/>
</dbReference>
<reference evidence="1 2" key="1">
    <citation type="submission" date="2016-11" db="EMBL/GenBank/DDBJ databases">
        <authorList>
            <person name="Jaros S."/>
            <person name="Januszkiewicz K."/>
            <person name="Wedrychowicz H."/>
        </authorList>
    </citation>
    <scope>NUCLEOTIDE SEQUENCE [LARGE SCALE GENOMIC DNA]</scope>
    <source>
        <strain evidence="1 2">DSM 9297</strain>
    </source>
</reference>
<dbReference type="InterPro" id="IPR023606">
    <property type="entry name" value="CoA-Trfase_III_dom_1_sf"/>
</dbReference>
<keyword evidence="2" id="KW-1185">Reference proteome</keyword>
<accession>A0A1M5JJ02</accession>
<evidence type="ECO:0000313" key="1">
    <source>
        <dbReference type="EMBL" id="SHG40527.1"/>
    </source>
</evidence>
<gene>
    <name evidence="1" type="ORF">SAMN05443636_0130</name>
</gene>